<evidence type="ECO:0000313" key="2">
    <source>
        <dbReference type="EMBL" id="MCS3863946.1"/>
    </source>
</evidence>
<name>A0A9X2ZQ38_9BACT</name>
<comment type="caution">
    <text evidence="3">The sequence shown here is derived from an EMBL/GenBank/DDBJ whole genome shotgun (WGS) entry which is preliminary data.</text>
</comment>
<reference evidence="3" key="1">
    <citation type="submission" date="2022-08" db="EMBL/GenBank/DDBJ databases">
        <title>Genomic Encyclopedia of Type Strains, Phase V (KMG-V): Genome sequencing to study the core and pangenomes of soil and plant-associated prokaryotes.</title>
        <authorList>
            <person name="Whitman W."/>
        </authorList>
    </citation>
    <scope>NUCLEOTIDE SEQUENCE</scope>
    <source>
        <strain evidence="2">SP2016B</strain>
        <strain evidence="3">SP2017</strain>
        <strain evidence="5">SP3002</strain>
        <strain evidence="4">SP3026</strain>
        <strain evidence="1">SP3049</strain>
    </source>
</reference>
<dbReference type="Proteomes" id="UP001155110">
    <property type="component" value="Unassembled WGS sequence"/>
</dbReference>
<gene>
    <name evidence="4" type="ORF">GGP45_000488</name>
    <name evidence="1" type="ORF">GGP61_003731</name>
    <name evidence="2" type="ORF">GGP82_000477</name>
    <name evidence="3" type="ORF">GGP83_000018</name>
    <name evidence="5" type="ORF">GGP99_001520</name>
</gene>
<dbReference type="AlphaFoldDB" id="A0A9X2ZQ38"/>
<proteinExistence type="predicted"/>
<evidence type="ECO:0000313" key="4">
    <source>
        <dbReference type="EMBL" id="MCS4120170.1"/>
    </source>
</evidence>
<dbReference type="EMBL" id="JANUBL010000001">
    <property type="protein sequence ID" value="MCS4120170.1"/>
    <property type="molecule type" value="Genomic_DNA"/>
</dbReference>
<dbReference type="EMBL" id="JANTYZ010000001">
    <property type="protein sequence ID" value="MCS3863946.1"/>
    <property type="molecule type" value="Genomic_DNA"/>
</dbReference>
<evidence type="ECO:0000313" key="3">
    <source>
        <dbReference type="EMBL" id="MCS3950092.1"/>
    </source>
</evidence>
<dbReference type="Proteomes" id="UP001155010">
    <property type="component" value="Unassembled WGS sequence"/>
</dbReference>
<dbReference type="Proteomes" id="UP001155144">
    <property type="component" value="Unassembled WGS sequence"/>
</dbReference>
<protein>
    <submittedName>
        <fullName evidence="3">Uncharacterized protein</fullName>
    </submittedName>
</protein>
<evidence type="ECO:0000313" key="6">
    <source>
        <dbReference type="Proteomes" id="UP001155010"/>
    </source>
</evidence>
<evidence type="ECO:0000313" key="5">
    <source>
        <dbReference type="EMBL" id="MCS4157560.1"/>
    </source>
</evidence>
<dbReference type="Proteomes" id="UP001155034">
    <property type="component" value="Unassembled WGS sequence"/>
</dbReference>
<accession>A0A9X2ZQ38</accession>
<dbReference type="EMBL" id="JANUAE010000026">
    <property type="protein sequence ID" value="MCS3712094.1"/>
    <property type="molecule type" value="Genomic_DNA"/>
</dbReference>
<dbReference type="EMBL" id="JANUBB010000001">
    <property type="protein sequence ID" value="MCS3950092.1"/>
    <property type="molecule type" value="Genomic_DNA"/>
</dbReference>
<sequence length="54" mass="5859">MTVQPASSTISNPFGALLQRVDLPHDDLPRTLGPARPVRRSECCGMAFVDFVST</sequence>
<evidence type="ECO:0000313" key="1">
    <source>
        <dbReference type="EMBL" id="MCS3712094.1"/>
    </source>
</evidence>
<dbReference type="EMBL" id="JANTZM010000006">
    <property type="protein sequence ID" value="MCS4157560.1"/>
    <property type="molecule type" value="Genomic_DNA"/>
</dbReference>
<organism evidence="3 6">
    <name type="scientific">Salinibacter ruber</name>
    <dbReference type="NCBI Taxonomy" id="146919"/>
    <lineage>
        <taxon>Bacteria</taxon>
        <taxon>Pseudomonadati</taxon>
        <taxon>Rhodothermota</taxon>
        <taxon>Rhodothermia</taxon>
        <taxon>Rhodothermales</taxon>
        <taxon>Salinibacteraceae</taxon>
        <taxon>Salinibacter</taxon>
    </lineage>
</organism>
<dbReference type="Proteomes" id="UP001155057">
    <property type="component" value="Unassembled WGS sequence"/>
</dbReference>